<dbReference type="Proteomes" id="UP000791080">
    <property type="component" value="Unassembled WGS sequence"/>
</dbReference>
<evidence type="ECO:0000259" key="8">
    <source>
        <dbReference type="Pfam" id="PF02683"/>
    </source>
</evidence>
<feature type="transmembrane region" description="Helical" evidence="7">
    <location>
        <begin position="166"/>
        <end position="188"/>
    </location>
</feature>
<evidence type="ECO:0000256" key="4">
    <source>
        <dbReference type="ARBA" id="ARBA00022989"/>
    </source>
</evidence>
<keyword evidence="10" id="KW-1185">Reference proteome</keyword>
<evidence type="ECO:0000256" key="5">
    <source>
        <dbReference type="ARBA" id="ARBA00023136"/>
    </source>
</evidence>
<feature type="region of interest" description="Disordered" evidence="6">
    <location>
        <begin position="84"/>
        <end position="119"/>
    </location>
</feature>
<feature type="domain" description="Cytochrome C biogenesis protein transmembrane" evidence="8">
    <location>
        <begin position="127"/>
        <end position="300"/>
    </location>
</feature>
<reference evidence="9 10" key="1">
    <citation type="submission" date="2022-06" db="EMBL/GenBank/DDBJ databases">
        <title>Genomic Encyclopedia of Type Strains, Phase I: the one thousand microbial genomes (KMG-I) project.</title>
        <authorList>
            <person name="Kyrpides N."/>
        </authorList>
    </citation>
    <scope>NUCLEOTIDE SEQUENCE [LARGE SCALE GENOMIC DNA]</scope>
    <source>
        <strain evidence="9 10">DSM 43889</strain>
    </source>
</reference>
<dbReference type="InterPro" id="IPR003834">
    <property type="entry name" value="Cyt_c_assmbl_TM_dom"/>
</dbReference>
<dbReference type="PANTHER" id="PTHR31272">
    <property type="entry name" value="CYTOCHROME C-TYPE BIOGENESIS PROTEIN HI_1454-RELATED"/>
    <property type="match status" value="1"/>
</dbReference>
<feature type="transmembrane region" description="Helical" evidence="7">
    <location>
        <begin position="208"/>
        <end position="234"/>
    </location>
</feature>
<proteinExistence type="inferred from homology"/>
<protein>
    <submittedName>
        <fullName evidence="9">Cytochrome c-type biogenesis protein</fullName>
    </submittedName>
</protein>
<evidence type="ECO:0000256" key="2">
    <source>
        <dbReference type="ARBA" id="ARBA00006143"/>
    </source>
</evidence>
<sequence length="322" mass="33144">MAGERRSGPRHAWTTPGAVSVSYYLLSLSVDPTEFVISGPLLLAMGLSALAGVVSFASPCVIPLVPGYLAYLAGLVGASAPDEVPDRAGKPVPAGASPSASQTSTSSVEPVEGPATARDARQQAGAGRWRVAGAALLFVLGFTVVFMLATVSLLGLSETITANEVVLQRVGGVITIAMGLVFLGLVPALQRDLRFHRVRRDGLLGAPLLGGVFALGWTPCLGPTLTGVLSFAIATQGDGGVLTRGVTLVAAYCLGLGLPFVLLAVGAGWAVRSAGWLRRNTRRIQLAGGVMMIVVGVLLVTGTWNWLIGVLRGPISGFELPL</sequence>
<accession>A0ABT1JLE6</accession>
<feature type="transmembrane region" description="Helical" evidence="7">
    <location>
        <begin position="42"/>
        <end position="65"/>
    </location>
</feature>
<dbReference type="InterPro" id="IPR051790">
    <property type="entry name" value="Cytochrome_c-biogenesis_DsbD"/>
</dbReference>
<evidence type="ECO:0000256" key="3">
    <source>
        <dbReference type="ARBA" id="ARBA00022692"/>
    </source>
</evidence>
<dbReference type="EMBL" id="AUBJ02000001">
    <property type="protein sequence ID" value="MCP2333338.1"/>
    <property type="molecule type" value="Genomic_DNA"/>
</dbReference>
<dbReference type="Pfam" id="PF02683">
    <property type="entry name" value="DsbD_TM"/>
    <property type="match status" value="1"/>
</dbReference>
<comment type="similarity">
    <text evidence="2">Belongs to the DsbD family.</text>
</comment>
<feature type="transmembrane region" description="Helical" evidence="7">
    <location>
        <begin position="283"/>
        <end position="307"/>
    </location>
</feature>
<keyword evidence="4 7" id="KW-1133">Transmembrane helix</keyword>
<feature type="transmembrane region" description="Helical" evidence="7">
    <location>
        <begin position="131"/>
        <end position="154"/>
    </location>
</feature>
<keyword evidence="3 7" id="KW-0812">Transmembrane</keyword>
<keyword evidence="5 7" id="KW-0472">Membrane</keyword>
<comment type="caution">
    <text evidence="9">The sequence shown here is derived from an EMBL/GenBank/DDBJ whole genome shotgun (WGS) entry which is preliminary data.</text>
</comment>
<feature type="compositionally biased region" description="Low complexity" evidence="6">
    <location>
        <begin position="93"/>
        <end position="107"/>
    </location>
</feature>
<organism evidence="9 10">
    <name type="scientific">Actinoalloteichus caeruleus DSM 43889</name>
    <dbReference type="NCBI Taxonomy" id="1120930"/>
    <lineage>
        <taxon>Bacteria</taxon>
        <taxon>Bacillati</taxon>
        <taxon>Actinomycetota</taxon>
        <taxon>Actinomycetes</taxon>
        <taxon>Pseudonocardiales</taxon>
        <taxon>Pseudonocardiaceae</taxon>
        <taxon>Actinoalloteichus</taxon>
        <taxon>Actinoalloteichus cyanogriseus</taxon>
    </lineage>
</organism>
<gene>
    <name evidence="9" type="ORF">G443_003608</name>
</gene>
<evidence type="ECO:0000256" key="1">
    <source>
        <dbReference type="ARBA" id="ARBA00004141"/>
    </source>
</evidence>
<evidence type="ECO:0000256" key="6">
    <source>
        <dbReference type="SAM" id="MobiDB-lite"/>
    </source>
</evidence>
<name>A0ABT1JLE6_ACTCY</name>
<feature type="transmembrane region" description="Helical" evidence="7">
    <location>
        <begin position="246"/>
        <end position="271"/>
    </location>
</feature>
<comment type="subcellular location">
    <subcellularLocation>
        <location evidence="1">Membrane</location>
        <topology evidence="1">Multi-pass membrane protein</topology>
    </subcellularLocation>
</comment>
<evidence type="ECO:0000256" key="7">
    <source>
        <dbReference type="SAM" id="Phobius"/>
    </source>
</evidence>
<dbReference type="PANTHER" id="PTHR31272:SF4">
    <property type="entry name" value="CYTOCHROME C-TYPE BIOGENESIS PROTEIN HI_1454-RELATED"/>
    <property type="match status" value="1"/>
</dbReference>
<evidence type="ECO:0000313" key="9">
    <source>
        <dbReference type="EMBL" id="MCP2333338.1"/>
    </source>
</evidence>
<evidence type="ECO:0000313" key="10">
    <source>
        <dbReference type="Proteomes" id="UP000791080"/>
    </source>
</evidence>